<evidence type="ECO:0000313" key="1">
    <source>
        <dbReference type="EMBL" id="MBM6662215.1"/>
    </source>
</evidence>
<dbReference type="Pfam" id="PF12836">
    <property type="entry name" value="HHH_3"/>
    <property type="match status" value="2"/>
</dbReference>
<dbReference type="PANTHER" id="PTHR21180:SF32">
    <property type="entry name" value="ENDONUCLEASE_EXONUCLEASE_PHOSPHATASE FAMILY DOMAIN-CONTAINING PROTEIN 1"/>
    <property type="match status" value="1"/>
</dbReference>
<name>A0A939B541_9BACT</name>
<dbReference type="Proteomes" id="UP000764045">
    <property type="component" value="Unassembled WGS sequence"/>
</dbReference>
<proteinExistence type="predicted"/>
<dbReference type="RefSeq" id="WP_205110450.1">
    <property type="nucleotide sequence ID" value="NZ_JACJJL010000017.1"/>
</dbReference>
<sequence>MKHRPDLFYQRTDRRAALALVGLAAVCTALVVWLGGSRGGGAPAVVTDTVYASVPGGGPGGHADMYVGPVEERRTELFAFDPNTADSTALLRLGLRPWQVRAIYRYRARGGVYRRPDDFARLYGLTAGEFRRLRPYITISPDFMPAATLVADSALGRDTLRYPVKLKAGESIVLNTADTAELRRVPGIGAYFARAIVRYGERLGGYVSTAQLDEIDGFPKEAKPYFTISDPHQRRMNLNTLPMSSLRRHPYISFYQAKAIVDYRRQHGRLQSLDDLRLCRDFTPEAIRRLEPYVEF</sequence>
<protein>
    <submittedName>
        <fullName evidence="1">Helix-hairpin-helix domain-containing protein</fullName>
    </submittedName>
</protein>
<accession>A0A939B541</accession>
<dbReference type="InterPro" id="IPR051675">
    <property type="entry name" value="Endo/Exo/Phosphatase_dom_1"/>
</dbReference>
<dbReference type="Gene3D" id="1.10.150.280">
    <property type="entry name" value="AF1531-like domain"/>
    <property type="match status" value="2"/>
</dbReference>
<organism evidence="1 2">
    <name type="scientific">Marseilla massiliensis</name>
    <dbReference type="NCBI Taxonomy" id="1841864"/>
    <lineage>
        <taxon>Bacteria</taxon>
        <taxon>Pseudomonadati</taxon>
        <taxon>Bacteroidota</taxon>
        <taxon>Bacteroidia</taxon>
        <taxon>Bacteroidales</taxon>
        <taxon>Prevotellaceae</taxon>
        <taxon>Marseilla</taxon>
    </lineage>
</organism>
<reference evidence="1 2" key="1">
    <citation type="journal article" date="2021" name="Sci. Rep.">
        <title>The distribution of antibiotic resistance genes in chicken gut microbiota commensals.</title>
        <authorList>
            <person name="Juricova H."/>
            <person name="Matiasovicova J."/>
            <person name="Kubasova T."/>
            <person name="Cejkova D."/>
            <person name="Rychlik I."/>
        </authorList>
    </citation>
    <scope>NUCLEOTIDE SEQUENCE [LARGE SCALE GENOMIC DNA]</scope>
    <source>
        <strain evidence="1 2">An819</strain>
    </source>
</reference>
<dbReference type="PANTHER" id="PTHR21180">
    <property type="entry name" value="ENDONUCLEASE/EXONUCLEASE/PHOSPHATASE FAMILY DOMAIN-CONTAINING PROTEIN 1"/>
    <property type="match status" value="1"/>
</dbReference>
<dbReference type="EMBL" id="JACJJL010000017">
    <property type="protein sequence ID" value="MBM6662215.1"/>
    <property type="molecule type" value="Genomic_DNA"/>
</dbReference>
<dbReference type="SUPFAM" id="SSF47781">
    <property type="entry name" value="RuvA domain 2-like"/>
    <property type="match status" value="3"/>
</dbReference>
<evidence type="ECO:0000313" key="2">
    <source>
        <dbReference type="Proteomes" id="UP000764045"/>
    </source>
</evidence>
<keyword evidence="2" id="KW-1185">Reference proteome</keyword>
<dbReference type="AlphaFoldDB" id="A0A939B541"/>
<gene>
    <name evidence="1" type="ORF">H6B30_10710</name>
</gene>
<dbReference type="InterPro" id="IPR010994">
    <property type="entry name" value="RuvA_2-like"/>
</dbReference>
<comment type="caution">
    <text evidence="1">The sequence shown here is derived from an EMBL/GenBank/DDBJ whole genome shotgun (WGS) entry which is preliminary data.</text>
</comment>